<dbReference type="InterPro" id="IPR029058">
    <property type="entry name" value="AB_hydrolase_fold"/>
</dbReference>
<proteinExistence type="predicted"/>
<dbReference type="PANTHER" id="PTHR22946:SF0">
    <property type="entry name" value="DIENELACTONE HYDROLASE DOMAIN-CONTAINING PROTEIN"/>
    <property type="match status" value="1"/>
</dbReference>
<dbReference type="Proteomes" id="UP001239445">
    <property type="component" value="Unassembled WGS sequence"/>
</dbReference>
<dbReference type="GO" id="GO:0016787">
    <property type="term" value="F:hydrolase activity"/>
    <property type="evidence" value="ECO:0007669"/>
    <property type="project" value="UniProtKB-KW"/>
</dbReference>
<comment type="caution">
    <text evidence="1">The sequence shown here is derived from an EMBL/GenBank/DDBJ whole genome shotgun (WGS) entry which is preliminary data.</text>
</comment>
<gene>
    <name evidence="1" type="ORF">QBC47DRAFT_384099</name>
</gene>
<name>A0AAJ0BCZ7_9PEZI</name>
<protein>
    <submittedName>
        <fullName evidence="1">Alpha/Beta hydrolase protein</fullName>
    </submittedName>
</protein>
<dbReference type="AlphaFoldDB" id="A0AAJ0BCZ7"/>
<reference evidence="1" key="1">
    <citation type="submission" date="2023-06" db="EMBL/GenBank/DDBJ databases">
        <title>Genome-scale phylogeny and comparative genomics of the fungal order Sordariales.</title>
        <authorList>
            <consortium name="Lawrence Berkeley National Laboratory"/>
            <person name="Hensen N."/>
            <person name="Bonometti L."/>
            <person name="Westerberg I."/>
            <person name="Brannstrom I.O."/>
            <person name="Guillou S."/>
            <person name="Cros-Aarteil S."/>
            <person name="Calhoun S."/>
            <person name="Haridas S."/>
            <person name="Kuo A."/>
            <person name="Mondo S."/>
            <person name="Pangilinan J."/>
            <person name="Riley R."/>
            <person name="Labutti K."/>
            <person name="Andreopoulos B."/>
            <person name="Lipzen A."/>
            <person name="Chen C."/>
            <person name="Yanf M."/>
            <person name="Daum C."/>
            <person name="Ng V."/>
            <person name="Clum A."/>
            <person name="Steindorff A."/>
            <person name="Ohm R."/>
            <person name="Martin F."/>
            <person name="Silar P."/>
            <person name="Natvig D."/>
            <person name="Lalanne C."/>
            <person name="Gautier V."/>
            <person name="Ament-Velasquez S.L."/>
            <person name="Kruys A."/>
            <person name="Hutchinson M.I."/>
            <person name="Powell A.J."/>
            <person name="Barry K."/>
            <person name="Miller A.N."/>
            <person name="Grigoriev I.V."/>
            <person name="Debuchy R."/>
            <person name="Gladieux P."/>
            <person name="Thoren M.H."/>
            <person name="Johannesson H."/>
        </authorList>
    </citation>
    <scope>NUCLEOTIDE SEQUENCE</scope>
    <source>
        <strain evidence="1">PSN4</strain>
    </source>
</reference>
<evidence type="ECO:0000313" key="2">
    <source>
        <dbReference type="Proteomes" id="UP001239445"/>
    </source>
</evidence>
<dbReference type="Gene3D" id="3.40.50.1820">
    <property type="entry name" value="alpha/beta hydrolase"/>
    <property type="match status" value="1"/>
</dbReference>
<dbReference type="InterPro" id="IPR050261">
    <property type="entry name" value="FrsA_esterase"/>
</dbReference>
<evidence type="ECO:0000313" key="1">
    <source>
        <dbReference type="EMBL" id="KAK1754507.1"/>
    </source>
</evidence>
<dbReference type="EMBL" id="MU839835">
    <property type="protein sequence ID" value="KAK1754507.1"/>
    <property type="molecule type" value="Genomic_DNA"/>
</dbReference>
<accession>A0AAJ0BCZ7</accession>
<keyword evidence="2" id="KW-1185">Reference proteome</keyword>
<sequence length="352" mass="38672">MALPPPHLAPPPAPKISTKTIPIAGLLVDVHGLDEIPATATRITCLWLHHARTRQKADMADIAARCVSAWNDTPSKNRGLVALAWDQRNHGSRLVDKQANREWKEGNATHAQDMFGIVAGAVADQGILIDMVGSYLFHDKPQIQIDRHLALGVSLGGHSVWQTMFAEPRVRAGVVIVGCPDFMHLLSTRAKKQGLKTYPKDGKDAAMAFLGSEDFPASLVEACRKFDPKGILFGRAPVPKPASSSGWADLRVYAERNGPHEESQVKERLRGKRFLLCSGGDDDLVPYDISKPFVEWFKNAAATSRESLDISVEDKVYPGVGHWFDREMIKDAVRFTIENVEGSDEGVPTSKI</sequence>
<organism evidence="1 2">
    <name type="scientific">Echria macrotheca</name>
    <dbReference type="NCBI Taxonomy" id="438768"/>
    <lineage>
        <taxon>Eukaryota</taxon>
        <taxon>Fungi</taxon>
        <taxon>Dikarya</taxon>
        <taxon>Ascomycota</taxon>
        <taxon>Pezizomycotina</taxon>
        <taxon>Sordariomycetes</taxon>
        <taxon>Sordariomycetidae</taxon>
        <taxon>Sordariales</taxon>
        <taxon>Schizotheciaceae</taxon>
        <taxon>Echria</taxon>
    </lineage>
</organism>
<dbReference type="PANTHER" id="PTHR22946">
    <property type="entry name" value="DIENELACTONE HYDROLASE DOMAIN-CONTAINING PROTEIN-RELATED"/>
    <property type="match status" value="1"/>
</dbReference>
<keyword evidence="1" id="KW-0378">Hydrolase</keyword>
<dbReference type="SUPFAM" id="SSF53474">
    <property type="entry name" value="alpha/beta-Hydrolases"/>
    <property type="match status" value="1"/>
</dbReference>